<reference evidence="2" key="2">
    <citation type="submission" date="2020-09" db="EMBL/GenBank/DDBJ databases">
        <authorList>
            <person name="Kikuchi T."/>
        </authorList>
    </citation>
    <scope>NUCLEOTIDE SEQUENCE</scope>
    <source>
        <strain evidence="2">Ka4C1</strain>
    </source>
</reference>
<dbReference type="AlphaFoldDB" id="A0A1I7S3G9"/>
<dbReference type="EMBL" id="CAJFCV020000004">
    <property type="protein sequence ID" value="CAG9116302.1"/>
    <property type="molecule type" value="Genomic_DNA"/>
</dbReference>
<feature type="compositionally biased region" description="Basic residues" evidence="1">
    <location>
        <begin position="111"/>
        <end position="141"/>
    </location>
</feature>
<feature type="region of interest" description="Disordered" evidence="1">
    <location>
        <begin position="48"/>
        <end position="171"/>
    </location>
</feature>
<evidence type="ECO:0000313" key="2">
    <source>
        <dbReference type="EMBL" id="CAD5226812.1"/>
    </source>
</evidence>
<feature type="compositionally biased region" description="Basic and acidic residues" evidence="1">
    <location>
        <begin position="98"/>
        <end position="110"/>
    </location>
</feature>
<feature type="compositionally biased region" description="Acidic residues" evidence="1">
    <location>
        <begin position="333"/>
        <end position="345"/>
    </location>
</feature>
<feature type="region of interest" description="Disordered" evidence="1">
    <location>
        <begin position="217"/>
        <end position="375"/>
    </location>
</feature>
<evidence type="ECO:0000313" key="5">
    <source>
        <dbReference type="WBParaSite" id="BXY_0755000.1"/>
    </source>
</evidence>
<dbReference type="EMBL" id="CAJFDI010000004">
    <property type="protein sequence ID" value="CAD5226812.1"/>
    <property type="molecule type" value="Genomic_DNA"/>
</dbReference>
<dbReference type="eggNOG" id="KOG4559">
    <property type="taxonomic scope" value="Eukaryota"/>
</dbReference>
<feature type="compositionally biased region" description="Basic and acidic residues" evidence="1">
    <location>
        <begin position="224"/>
        <end position="245"/>
    </location>
</feature>
<feature type="compositionally biased region" description="Acidic residues" evidence="1">
    <location>
        <begin position="291"/>
        <end position="303"/>
    </location>
</feature>
<name>A0A1I7S3G9_BURXY</name>
<organism evidence="3 5">
    <name type="scientific">Bursaphelenchus xylophilus</name>
    <name type="common">Pinewood nematode worm</name>
    <name type="synonym">Aphelenchoides xylophilus</name>
    <dbReference type="NCBI Taxonomy" id="6326"/>
    <lineage>
        <taxon>Eukaryota</taxon>
        <taxon>Metazoa</taxon>
        <taxon>Ecdysozoa</taxon>
        <taxon>Nematoda</taxon>
        <taxon>Chromadorea</taxon>
        <taxon>Rhabditida</taxon>
        <taxon>Tylenchina</taxon>
        <taxon>Tylenchomorpha</taxon>
        <taxon>Aphelenchoidea</taxon>
        <taxon>Aphelenchoididae</taxon>
        <taxon>Bursaphelenchus</taxon>
    </lineage>
</organism>
<dbReference type="Proteomes" id="UP000582659">
    <property type="component" value="Unassembled WGS sequence"/>
</dbReference>
<dbReference type="Proteomes" id="UP000095284">
    <property type="component" value="Unplaced"/>
</dbReference>
<feature type="compositionally biased region" description="Basic and acidic residues" evidence="1">
    <location>
        <begin position="142"/>
        <end position="157"/>
    </location>
</feature>
<reference evidence="5" key="1">
    <citation type="submission" date="2016-11" db="UniProtKB">
        <authorList>
            <consortium name="WormBaseParasite"/>
        </authorList>
    </citation>
    <scope>IDENTIFICATION</scope>
</reference>
<feature type="compositionally biased region" description="Basic and acidic residues" evidence="1">
    <location>
        <begin position="346"/>
        <end position="375"/>
    </location>
</feature>
<feature type="compositionally biased region" description="Basic and acidic residues" evidence="1">
    <location>
        <begin position="305"/>
        <end position="332"/>
    </location>
</feature>
<accession>A0A1I7S3G9</accession>
<evidence type="ECO:0000313" key="4">
    <source>
        <dbReference type="Proteomes" id="UP000659654"/>
    </source>
</evidence>
<evidence type="ECO:0000256" key="1">
    <source>
        <dbReference type="SAM" id="MobiDB-lite"/>
    </source>
</evidence>
<evidence type="ECO:0000313" key="3">
    <source>
        <dbReference type="Proteomes" id="UP000095284"/>
    </source>
</evidence>
<keyword evidence="4" id="KW-1185">Reference proteome</keyword>
<dbReference type="WBParaSite" id="BXY_0755000.1">
    <property type="protein sequence ID" value="BXY_0755000.1"/>
    <property type="gene ID" value="BXY_0755000"/>
</dbReference>
<dbReference type="Proteomes" id="UP000659654">
    <property type="component" value="Unassembled WGS sequence"/>
</dbReference>
<protein>
    <submittedName>
        <fullName evidence="2">(pine wood nematode) hypothetical protein</fullName>
    </submittedName>
</protein>
<proteinExistence type="predicted"/>
<sequence>MHNSGLCIYLHIMSSYRPSLQNDRRPSHRNGFRVVEDADRSKFARIRNVSPLRREPKPYRGHPPKFIRNGGYSEKGHVRRSPVRNGGPRIPSISPVRDVGRRIEKGDPIRRRSRSPLRRNKNQRSPNRRSPPRRSPRRSPVRKSDVKVYRGREDFYKKTSRPCRSSRDVSPIRGDLLPTSVKFMESRLKAGMHVNLSEPASRGRRIAERSDLRASYRAPNRNQITDRRNIRGERTPPKYSIKDISYRPASSRPRGRQVKVRRKPDYEVSPVRETNDVDISALKEVDSVGENNDDEEEQNELQEESPIRRGSSERRSRSRTADSSHHSSHAEEEFICFEEGVDPEDMEKAARVEEGISRSPEDTLELKEVDSEVVE</sequence>
<feature type="compositionally biased region" description="Basic residues" evidence="1">
    <location>
        <begin position="253"/>
        <end position="262"/>
    </location>
</feature>
<gene>
    <name evidence="2" type="ORF">BXYJ_LOCUS9357</name>
</gene>